<feature type="transmembrane region" description="Helical" evidence="13">
    <location>
        <begin position="411"/>
        <end position="434"/>
    </location>
</feature>
<feature type="transmembrane region" description="Helical" evidence="13">
    <location>
        <begin position="62"/>
        <end position="85"/>
    </location>
</feature>
<dbReference type="GO" id="GO:0055064">
    <property type="term" value="P:chloride ion homeostasis"/>
    <property type="evidence" value="ECO:0007669"/>
    <property type="project" value="TreeGrafter"/>
</dbReference>
<evidence type="ECO:0000256" key="1">
    <source>
        <dbReference type="ARBA" id="ARBA00004141"/>
    </source>
</evidence>
<dbReference type="PANTHER" id="PTHR11827:SF6">
    <property type="entry name" value="SOLUTE CARRIER FAMILY 12 MEMBER 8"/>
    <property type="match status" value="1"/>
</dbReference>
<evidence type="ECO:0000259" key="14">
    <source>
        <dbReference type="Pfam" id="PF00324"/>
    </source>
</evidence>
<dbReference type="FunFam" id="1.20.1740.10:FF:000030">
    <property type="entry name" value="solute carrier family 12 member 8"/>
    <property type="match status" value="1"/>
</dbReference>
<evidence type="ECO:0000256" key="5">
    <source>
        <dbReference type="ARBA" id="ARBA00022692"/>
    </source>
</evidence>
<evidence type="ECO:0000313" key="15">
    <source>
        <dbReference type="Ensembl" id="ENSENLP00000054242.1"/>
    </source>
</evidence>
<dbReference type="GO" id="GO:0055075">
    <property type="term" value="P:potassium ion homeostasis"/>
    <property type="evidence" value="ECO:0007669"/>
    <property type="project" value="TreeGrafter"/>
</dbReference>
<feature type="transmembrane region" description="Helical" evidence="13">
    <location>
        <begin position="334"/>
        <end position="356"/>
    </location>
</feature>
<evidence type="ECO:0000256" key="3">
    <source>
        <dbReference type="ARBA" id="ARBA00022448"/>
    </source>
</evidence>
<evidence type="ECO:0000256" key="12">
    <source>
        <dbReference type="ARBA" id="ARBA00073711"/>
    </source>
</evidence>
<evidence type="ECO:0000256" key="9">
    <source>
        <dbReference type="ARBA" id="ARBA00023065"/>
    </source>
</evidence>
<proteinExistence type="inferred from homology"/>
<evidence type="ECO:0000313" key="16">
    <source>
        <dbReference type="Proteomes" id="UP000472264"/>
    </source>
</evidence>
<keyword evidence="16" id="KW-1185">Reference proteome</keyword>
<dbReference type="Ensembl" id="ENSENLT00000055529.1">
    <property type="protein sequence ID" value="ENSENLP00000054242.1"/>
    <property type="gene ID" value="ENSENLG00000022597.1"/>
</dbReference>
<dbReference type="Pfam" id="PF00324">
    <property type="entry name" value="AA_permease"/>
    <property type="match status" value="1"/>
</dbReference>
<accession>A0A665XDR1</accession>
<feature type="transmembrane region" description="Helical" evidence="13">
    <location>
        <begin position="258"/>
        <end position="279"/>
    </location>
</feature>
<feature type="transmembrane region" description="Helical" evidence="13">
    <location>
        <begin position="586"/>
        <end position="619"/>
    </location>
</feature>
<dbReference type="Proteomes" id="UP000472264">
    <property type="component" value="Chromosome 21"/>
</dbReference>
<sequence>MESPPLCWTVHTCDQEGDRTGLVERGVPDPNTDTHIHDLFHEDAQQSTQPWWRIKLFLWEPVLFGTWDGVFTTCMINIFGVVLFLRTGYLVGNTGVLLGMLLVSLVVLVALVTVMSGIGVCEHCGIGSGGIYSMISTVLGGRVAGTVGLLYVFGQSVAGAMYITGFSESVAELLGLQTQWAVRGMSAAVLLALLGINLAGVKWIVRLQLLLLAVLAISTLDFVIGTFTHLDPEHGFIGYSAELLSSNTKPDYSSGETFFTVFGVFFPAATGVMAGFNMSSDLQRPEHNIPVGTLAAVFTSWFLYLVFVFLLGAICTREALRYDFLIAEKVSLVGFLFLLGLYISSLASCMGGLYGAPRILQCIAQERVIPSLAFLGRGIGPNRTPVAAICLTSLLTMAFIFIGQVNVLAPIVTINFMLTYSFIDYSYFSVVMTLQLQNKEKRDTLVLAKTNTFRSNRQSSTPLIEASLPNYGSGGKSPQSKGTLLEFAKDMDQIFPPVSGFDTEKTISLQEPSSQGKSRKATAKEQLMDSFCLDLNSNMSSEERAQEISSHSTSEIRKYHNYICFHSFEIKPIQDSIYAKFCNHWIALVGALTSILIMFVIQWVYALANIVVALLLLFYIGRTSPGLPIGIAARFSFFTWLKSTLKSIFRGKGAAQDQIIVTPSLSGVGLKTRQLTEENADFASRHRCHQSSFITTDKMVQRPVH</sequence>
<keyword evidence="8 13" id="KW-1133">Transmembrane helix</keyword>
<dbReference type="InterPro" id="IPR004841">
    <property type="entry name" value="AA-permease/SLC12A_dom"/>
</dbReference>
<keyword evidence="10 13" id="KW-0472">Membrane</keyword>
<dbReference type="InterPro" id="IPR004842">
    <property type="entry name" value="SLC12A_fam"/>
</dbReference>
<dbReference type="GO" id="GO:0006884">
    <property type="term" value="P:cell volume homeostasis"/>
    <property type="evidence" value="ECO:0007669"/>
    <property type="project" value="TreeGrafter"/>
</dbReference>
<protein>
    <recommendedName>
        <fullName evidence="12">Solute carrier family 12 member 8</fullName>
    </recommendedName>
</protein>
<keyword evidence="5 13" id="KW-0812">Transmembrane</keyword>
<keyword evidence="7" id="KW-0630">Potassium</keyword>
<comment type="similarity">
    <text evidence="2">Belongs to the SLC12A transporter family.</text>
</comment>
<dbReference type="AlphaFoldDB" id="A0A665XDR1"/>
<organism evidence="15 16">
    <name type="scientific">Echeneis naucrates</name>
    <name type="common">Live sharksucker</name>
    <dbReference type="NCBI Taxonomy" id="173247"/>
    <lineage>
        <taxon>Eukaryota</taxon>
        <taxon>Metazoa</taxon>
        <taxon>Chordata</taxon>
        <taxon>Craniata</taxon>
        <taxon>Vertebrata</taxon>
        <taxon>Euteleostomi</taxon>
        <taxon>Actinopterygii</taxon>
        <taxon>Neopterygii</taxon>
        <taxon>Teleostei</taxon>
        <taxon>Neoteleostei</taxon>
        <taxon>Acanthomorphata</taxon>
        <taxon>Carangaria</taxon>
        <taxon>Carangiformes</taxon>
        <taxon>Echeneidae</taxon>
        <taxon>Echeneis</taxon>
    </lineage>
</organism>
<dbReference type="GO" id="GO:1990573">
    <property type="term" value="P:potassium ion import across plasma membrane"/>
    <property type="evidence" value="ECO:0007669"/>
    <property type="project" value="TreeGrafter"/>
</dbReference>
<dbReference type="Gene3D" id="1.20.1740.10">
    <property type="entry name" value="Amino acid/polyamine transporter I"/>
    <property type="match status" value="1"/>
</dbReference>
<evidence type="ECO:0000256" key="10">
    <source>
        <dbReference type="ARBA" id="ARBA00023136"/>
    </source>
</evidence>
<keyword evidence="4" id="KW-0633">Potassium transport</keyword>
<feature type="domain" description="Amino acid permease/ SLC12A" evidence="14">
    <location>
        <begin position="70"/>
        <end position="438"/>
    </location>
</feature>
<keyword evidence="9" id="KW-0406">Ion transport</keyword>
<feature type="transmembrane region" description="Helical" evidence="13">
    <location>
        <begin position="97"/>
        <end position="119"/>
    </location>
</feature>
<reference evidence="15" key="2">
    <citation type="submission" date="2025-08" db="UniProtKB">
        <authorList>
            <consortium name="Ensembl"/>
        </authorList>
    </citation>
    <scope>IDENTIFICATION</scope>
</reference>
<gene>
    <name evidence="15" type="primary">slc12a8</name>
</gene>
<evidence type="ECO:0000256" key="11">
    <source>
        <dbReference type="ARBA" id="ARBA00023214"/>
    </source>
</evidence>
<feature type="transmembrane region" description="Helical" evidence="13">
    <location>
        <begin position="207"/>
        <end position="230"/>
    </location>
</feature>
<dbReference type="GO" id="GO:0016020">
    <property type="term" value="C:membrane"/>
    <property type="evidence" value="ECO:0007669"/>
    <property type="project" value="UniProtKB-SubCell"/>
</dbReference>
<evidence type="ECO:0000256" key="2">
    <source>
        <dbReference type="ARBA" id="ARBA00010593"/>
    </source>
</evidence>
<keyword evidence="11" id="KW-0868">Chloride</keyword>
<keyword evidence="3" id="KW-0813">Transport</keyword>
<comment type="subcellular location">
    <subcellularLocation>
        <location evidence="1">Membrane</location>
        <topology evidence="1">Multi-pass membrane protein</topology>
    </subcellularLocation>
</comment>
<feature type="transmembrane region" description="Helical" evidence="13">
    <location>
        <begin position="180"/>
        <end position="200"/>
    </location>
</feature>
<evidence type="ECO:0000256" key="6">
    <source>
        <dbReference type="ARBA" id="ARBA00022847"/>
    </source>
</evidence>
<keyword evidence="6" id="KW-0769">Symport</keyword>
<evidence type="ECO:0000256" key="4">
    <source>
        <dbReference type="ARBA" id="ARBA00022538"/>
    </source>
</evidence>
<evidence type="ECO:0000256" key="7">
    <source>
        <dbReference type="ARBA" id="ARBA00022958"/>
    </source>
</evidence>
<name>A0A665XDR1_ECHNA</name>
<evidence type="ECO:0000256" key="8">
    <source>
        <dbReference type="ARBA" id="ARBA00022989"/>
    </source>
</evidence>
<reference evidence="15" key="1">
    <citation type="submission" date="2021-04" db="EMBL/GenBank/DDBJ databases">
        <authorList>
            <consortium name="Wellcome Sanger Institute Data Sharing"/>
        </authorList>
    </citation>
    <scope>NUCLEOTIDE SEQUENCE [LARGE SCALE GENOMIC DNA]</scope>
</reference>
<feature type="transmembrane region" description="Helical" evidence="13">
    <location>
        <begin position="291"/>
        <end position="314"/>
    </location>
</feature>
<reference evidence="15" key="3">
    <citation type="submission" date="2025-09" db="UniProtKB">
        <authorList>
            <consortium name="Ensembl"/>
        </authorList>
    </citation>
    <scope>IDENTIFICATION</scope>
</reference>
<feature type="transmembrane region" description="Helical" evidence="13">
    <location>
        <begin position="386"/>
        <end position="405"/>
    </location>
</feature>
<evidence type="ECO:0000256" key="13">
    <source>
        <dbReference type="SAM" id="Phobius"/>
    </source>
</evidence>
<dbReference type="PANTHER" id="PTHR11827">
    <property type="entry name" value="SOLUTE CARRIER FAMILY 12, CATION COTRANSPORTERS"/>
    <property type="match status" value="1"/>
</dbReference>
<dbReference type="GO" id="GO:0015379">
    <property type="term" value="F:potassium:chloride symporter activity"/>
    <property type="evidence" value="ECO:0007669"/>
    <property type="project" value="TreeGrafter"/>
</dbReference>